<dbReference type="Pfam" id="PF03022">
    <property type="entry name" value="MRJP"/>
    <property type="match status" value="1"/>
</dbReference>
<evidence type="ECO:0000313" key="3">
    <source>
        <dbReference type="EMBL" id="MFD2593162.1"/>
    </source>
</evidence>
<dbReference type="InterPro" id="IPR017996">
    <property type="entry name" value="MRJP/yellow-related"/>
</dbReference>
<dbReference type="InterPro" id="IPR011042">
    <property type="entry name" value="6-blade_b-propeller_TolB-like"/>
</dbReference>
<evidence type="ECO:0000256" key="2">
    <source>
        <dbReference type="ARBA" id="ARBA00022525"/>
    </source>
</evidence>
<accession>A0ABW5NC57</accession>
<reference evidence="4" key="1">
    <citation type="journal article" date="2019" name="Int. J. Syst. Evol. Microbiol.">
        <title>The Global Catalogue of Microorganisms (GCM) 10K type strain sequencing project: providing services to taxonomists for standard genome sequencing and annotation.</title>
        <authorList>
            <consortium name="The Broad Institute Genomics Platform"/>
            <consortium name="The Broad Institute Genome Sequencing Center for Infectious Disease"/>
            <person name="Wu L."/>
            <person name="Ma J."/>
        </authorList>
    </citation>
    <scope>NUCLEOTIDE SEQUENCE [LARGE SCALE GENOMIC DNA]</scope>
    <source>
        <strain evidence="4">KCTC 42423</strain>
    </source>
</reference>
<dbReference type="PANTHER" id="PTHR10009:SF18">
    <property type="entry name" value="PROTEIN YELLOW-LIKE PROTEIN"/>
    <property type="match status" value="1"/>
</dbReference>
<dbReference type="SUPFAM" id="SSF63829">
    <property type="entry name" value="Calcium-dependent phosphotriesterase"/>
    <property type="match status" value="1"/>
</dbReference>
<comment type="subcellular location">
    <subcellularLocation>
        <location evidence="1">Secreted</location>
    </subcellularLocation>
</comment>
<organism evidence="3 4">
    <name type="scientific">Aquimarina hainanensis</name>
    <dbReference type="NCBI Taxonomy" id="1578017"/>
    <lineage>
        <taxon>Bacteria</taxon>
        <taxon>Pseudomonadati</taxon>
        <taxon>Bacteroidota</taxon>
        <taxon>Flavobacteriia</taxon>
        <taxon>Flavobacteriales</taxon>
        <taxon>Flavobacteriaceae</taxon>
        <taxon>Aquimarina</taxon>
    </lineage>
</organism>
<protein>
    <submittedName>
        <fullName evidence="3">L-dopachrome tautomerase-related protein</fullName>
    </submittedName>
</protein>
<comment type="caution">
    <text evidence="3">The sequence shown here is derived from an EMBL/GenBank/DDBJ whole genome shotgun (WGS) entry which is preliminary data.</text>
</comment>
<keyword evidence="4" id="KW-1185">Reference proteome</keyword>
<dbReference type="RefSeq" id="WP_378255378.1">
    <property type="nucleotide sequence ID" value="NZ_JBHSJV010000001.1"/>
</dbReference>
<proteinExistence type="predicted"/>
<dbReference type="PANTHER" id="PTHR10009">
    <property type="entry name" value="PROTEIN YELLOW-RELATED"/>
    <property type="match status" value="1"/>
</dbReference>
<dbReference type="PROSITE" id="PS51257">
    <property type="entry name" value="PROKAR_LIPOPROTEIN"/>
    <property type="match status" value="1"/>
</dbReference>
<sequence length="357" mass="40050">MKLHIISLVLLAITACTTNKEKETNPISKEKPIGTLEVVAEMDINPGNVAVSKEGRIFSSIHPLRATNLQLVEITDSTSYKAFPTKVVQSTIDTKSDTKLDTPLGIIFDTENRLWVIDAGLNIGKTRVFAFDIDRKKEIMRFDIPVELAPKTSFVQDLAVDEKNGFVYLADFGNPGIIVVDIHKRTYRKISHPASMKSEDIDMIIDGNVQHFLGNPARIGLNPITLSADRETLFYGAMNGTKWYQVPTKIIRDQSEDAEIFSHITITGAKPISDGAATDRQNNHYFTNIQNNSIDVLTANKKLKTLKKDPLLDWSDNLRIHKDWLYIAVNQLHKSSAFTGGKDLAKTPFRILKLKFK</sequence>
<dbReference type="Proteomes" id="UP001597459">
    <property type="component" value="Unassembled WGS sequence"/>
</dbReference>
<gene>
    <name evidence="3" type="ORF">ACFSTE_20150</name>
</gene>
<evidence type="ECO:0000256" key="1">
    <source>
        <dbReference type="ARBA" id="ARBA00004613"/>
    </source>
</evidence>
<dbReference type="EMBL" id="JBHULX010000039">
    <property type="protein sequence ID" value="MFD2593162.1"/>
    <property type="molecule type" value="Genomic_DNA"/>
</dbReference>
<keyword evidence="2" id="KW-0964">Secreted</keyword>
<evidence type="ECO:0000313" key="4">
    <source>
        <dbReference type="Proteomes" id="UP001597459"/>
    </source>
</evidence>
<name>A0ABW5NC57_9FLAO</name>
<dbReference type="Gene3D" id="2.120.10.30">
    <property type="entry name" value="TolB, C-terminal domain"/>
    <property type="match status" value="1"/>
</dbReference>